<gene>
    <name evidence="15" type="ORF">CANARDRAFT_184278</name>
</gene>
<feature type="region of interest" description="Disordered" evidence="13">
    <location>
        <begin position="286"/>
        <end position="314"/>
    </location>
</feature>
<evidence type="ECO:0000256" key="7">
    <source>
        <dbReference type="ARBA" id="ARBA00022813"/>
    </source>
</evidence>
<proteinExistence type="inferred from homology"/>
<keyword evidence="9" id="KW-0653">Protein transport</keyword>
<dbReference type="GO" id="GO:0003723">
    <property type="term" value="F:RNA binding"/>
    <property type="evidence" value="ECO:0007669"/>
    <property type="project" value="TreeGrafter"/>
</dbReference>
<dbReference type="GO" id="GO:0017056">
    <property type="term" value="F:structural constituent of nuclear pore"/>
    <property type="evidence" value="ECO:0007669"/>
    <property type="project" value="InterPro"/>
</dbReference>
<evidence type="ECO:0000256" key="5">
    <source>
        <dbReference type="ARBA" id="ARBA00022448"/>
    </source>
</evidence>
<dbReference type="GO" id="GO:0006406">
    <property type="term" value="P:mRNA export from nucleus"/>
    <property type="evidence" value="ECO:0007669"/>
    <property type="project" value="UniProtKB-ARBA"/>
</dbReference>
<keyword evidence="10" id="KW-0811">Translocation</keyword>
<dbReference type="OrthoDB" id="3797628at2759"/>
<evidence type="ECO:0000256" key="3">
    <source>
        <dbReference type="ARBA" id="ARBA00004620"/>
    </source>
</evidence>
<dbReference type="SUPFAM" id="SSF82215">
    <property type="entry name" value="C-terminal autoproteolytic domain of nucleoporin nup98"/>
    <property type="match status" value="1"/>
</dbReference>
<evidence type="ECO:0000256" key="1">
    <source>
        <dbReference type="ARBA" id="ARBA00004335"/>
    </source>
</evidence>
<evidence type="ECO:0000259" key="14">
    <source>
        <dbReference type="PROSITE" id="PS51434"/>
    </source>
</evidence>
<dbReference type="PROSITE" id="PS51434">
    <property type="entry name" value="NUP_C"/>
    <property type="match status" value="1"/>
</dbReference>
<dbReference type="GO" id="GO:0000973">
    <property type="term" value="P:post-transcriptional tethering of RNA polymerase II gene DNA at nuclear periphery"/>
    <property type="evidence" value="ECO:0007669"/>
    <property type="project" value="TreeGrafter"/>
</dbReference>
<feature type="non-terminal residue" evidence="15">
    <location>
        <position position="1"/>
    </location>
</feature>
<accession>A0A1E4SVX6</accession>
<dbReference type="AlphaFoldDB" id="A0A1E4SVX6"/>
<feature type="non-terminal residue" evidence="15">
    <location>
        <position position="927"/>
    </location>
</feature>
<dbReference type="InterPro" id="IPR037665">
    <property type="entry name" value="Nucleoporin_S59-like"/>
</dbReference>
<dbReference type="FunFam" id="3.30.1610.10:FF:000003">
    <property type="entry name" value="Nucleoporin SONB, putative"/>
    <property type="match status" value="1"/>
</dbReference>
<dbReference type="InterPro" id="IPR036903">
    <property type="entry name" value="Nup98_auto-Pept-S59_dom_sf"/>
</dbReference>
<comment type="subcellular location">
    <subcellularLocation>
        <location evidence="1">Nucleus membrane</location>
        <topology evidence="1">Peripheral membrane protein</topology>
        <orientation evidence="1">Cytoplasmic side</orientation>
    </subcellularLocation>
    <subcellularLocation>
        <location evidence="3">Nucleus membrane</location>
        <topology evidence="3">Peripheral membrane protein</topology>
        <orientation evidence="3">Nucleoplasmic side</orientation>
    </subcellularLocation>
    <subcellularLocation>
        <location evidence="2">Nucleus</location>
        <location evidence="2">Nuclear pore complex</location>
    </subcellularLocation>
</comment>
<keyword evidence="6" id="KW-0677">Repeat</keyword>
<evidence type="ECO:0000256" key="6">
    <source>
        <dbReference type="ARBA" id="ARBA00022737"/>
    </source>
</evidence>
<evidence type="ECO:0000256" key="2">
    <source>
        <dbReference type="ARBA" id="ARBA00004567"/>
    </source>
</evidence>
<name>A0A1E4SVX6_9ASCO</name>
<keyword evidence="12" id="KW-0539">Nucleus</keyword>
<dbReference type="EMBL" id="KV453862">
    <property type="protein sequence ID" value="ODV83617.1"/>
    <property type="molecule type" value="Genomic_DNA"/>
</dbReference>
<sequence length="927" mass="105880">SSSKFEYRRLVVRNPSSTFKNYKDINPDDVILKRRRIQPLNVLEITPTTTISTTTQNDGQTQTADELNSDKIEKNHGSYWCSPSISYLSTLSKTELSHVEDFVAGRLGYGQVSFQYPVDLTAFQDNWDQLLGGCILFRPKILQVYPDGFTKPCQGNGLNVPATVMVEGCFPIDKSTKKPIKDPSSPEMNTFIKKLKNINGMNFINYDFITGTFTFSVEHFSIWGLVDEDEDDPELVSKFKKQQEEELANEKRKNEIQVNALEKISNYQNGKLGRLLHKNNQFSVDDSIDSDSDHAENDDDDDDDDSIESNSSDEDEVDFNNLVVMKAYEPDIEDLDMTAIKTQSEFPVSEDWEDQIALSDGFYSVFNKDLNASKDMKLDFKQVNEFLFGQEDGSKFKMIETPIAEFGYMNEYKTLLDLEIKKANTGSRSSNQFPIVEFNSNIDIVTTLNVFKNTTDYKLWDLIGRLFDDNYCLSFLSGNDLSCCKDNELLQASFLKLKRRELIISWLQDYNSIEIERLLSINRTDPLEYIFILLCSGDLNKAIDYAIDTNNNHLSVLLTLIDSNDKPTKQLAKAQLIEWNKNSTLKLIPQGVLKIYKLLSGDILSTEFISHCNGLNWSIVLLLLLKYGDSNMSLSSSLQSFISYESKLDRQPSGDDLVYSIIRLVDGPTKILDKFEVQFQFLLLKYLNNSIKIDSTLSDSIVLKFSEKLNNYKLFEESIFVLEHLKDDLECKNQICKLLDLSIDSLGYIENDSRLLDVHNTLNIPLDKLHESRANKFEKSNEYYKMVNSLISANLLDRAHDVTLSKVAPEFIISNSKLDDLKELLSNFKTLSNWPIGGALYNDYLTILDITRVGIDDKLGSLEQLIKNLINGLRLLKNTNLKVKVAKTLMYKKLIQLIFENGFEYNAEQLLSLDLPSSEANYSKIRV</sequence>
<feature type="domain" description="Peptidase S59" evidence="14">
    <location>
        <begin position="76"/>
        <end position="220"/>
    </location>
</feature>
<evidence type="ECO:0000256" key="8">
    <source>
        <dbReference type="ARBA" id="ARBA00022816"/>
    </source>
</evidence>
<keyword evidence="16" id="KW-1185">Reference proteome</keyword>
<dbReference type="Pfam" id="PF12110">
    <property type="entry name" value="Nup96"/>
    <property type="match status" value="1"/>
</dbReference>
<keyword evidence="7" id="KW-0068">Autocatalytic cleavage</keyword>
<dbReference type="GO" id="GO:0034398">
    <property type="term" value="P:telomere tethering at nuclear periphery"/>
    <property type="evidence" value="ECO:0007669"/>
    <property type="project" value="TreeGrafter"/>
</dbReference>
<evidence type="ECO:0000256" key="13">
    <source>
        <dbReference type="SAM" id="MobiDB-lite"/>
    </source>
</evidence>
<keyword evidence="5" id="KW-0813">Transport</keyword>
<dbReference type="Gene3D" id="3.30.1610.10">
    <property type="entry name" value="Peptidase S59, nucleoporin"/>
    <property type="match status" value="1"/>
</dbReference>
<evidence type="ECO:0000313" key="16">
    <source>
        <dbReference type="Proteomes" id="UP000094801"/>
    </source>
</evidence>
<dbReference type="InterPro" id="IPR007230">
    <property type="entry name" value="Nup98_auto-Pept-S59_dom"/>
</dbReference>
<evidence type="ECO:0000256" key="10">
    <source>
        <dbReference type="ARBA" id="ARBA00023010"/>
    </source>
</evidence>
<evidence type="ECO:0000256" key="11">
    <source>
        <dbReference type="ARBA" id="ARBA00023132"/>
    </source>
</evidence>
<dbReference type="InterPro" id="IPR021967">
    <property type="entry name" value="Nup98_C"/>
</dbReference>
<dbReference type="GO" id="GO:0031965">
    <property type="term" value="C:nuclear membrane"/>
    <property type="evidence" value="ECO:0007669"/>
    <property type="project" value="UniProtKB-SubCell"/>
</dbReference>
<evidence type="ECO:0000256" key="12">
    <source>
        <dbReference type="ARBA" id="ARBA00023242"/>
    </source>
</evidence>
<dbReference type="GO" id="GO:0008139">
    <property type="term" value="F:nuclear localization sequence binding"/>
    <property type="evidence" value="ECO:0007669"/>
    <property type="project" value="TreeGrafter"/>
</dbReference>
<evidence type="ECO:0000313" key="15">
    <source>
        <dbReference type="EMBL" id="ODV83617.1"/>
    </source>
</evidence>
<dbReference type="Pfam" id="PF04096">
    <property type="entry name" value="Nucleoporin2"/>
    <property type="match status" value="1"/>
</dbReference>
<keyword evidence="11" id="KW-0906">Nuclear pore complex</keyword>
<dbReference type="PANTHER" id="PTHR23198">
    <property type="entry name" value="NUCLEOPORIN"/>
    <property type="match status" value="1"/>
</dbReference>
<dbReference type="Gene3D" id="1.25.40.690">
    <property type="match status" value="1"/>
</dbReference>
<dbReference type="Proteomes" id="UP000094801">
    <property type="component" value="Unassembled WGS sequence"/>
</dbReference>
<protein>
    <recommendedName>
        <fullName evidence="14">Peptidase S59 domain-containing protein</fullName>
    </recommendedName>
</protein>
<evidence type="ECO:0000256" key="9">
    <source>
        <dbReference type="ARBA" id="ARBA00022927"/>
    </source>
</evidence>
<keyword evidence="8" id="KW-0509">mRNA transport</keyword>
<organism evidence="15 16">
    <name type="scientific">[Candida] arabinofermentans NRRL YB-2248</name>
    <dbReference type="NCBI Taxonomy" id="983967"/>
    <lineage>
        <taxon>Eukaryota</taxon>
        <taxon>Fungi</taxon>
        <taxon>Dikarya</taxon>
        <taxon>Ascomycota</taxon>
        <taxon>Saccharomycotina</taxon>
        <taxon>Pichiomycetes</taxon>
        <taxon>Pichiales</taxon>
        <taxon>Pichiaceae</taxon>
        <taxon>Ogataea</taxon>
        <taxon>Ogataea/Candida clade</taxon>
    </lineage>
</organism>
<reference evidence="16" key="1">
    <citation type="submission" date="2016-04" db="EMBL/GenBank/DDBJ databases">
        <title>Comparative genomics of biotechnologically important yeasts.</title>
        <authorList>
            <consortium name="DOE Joint Genome Institute"/>
            <person name="Riley R."/>
            <person name="Haridas S."/>
            <person name="Wolfe K.H."/>
            <person name="Lopes M.R."/>
            <person name="Hittinger C.T."/>
            <person name="Goker M."/>
            <person name="Salamov A."/>
            <person name="Wisecaver J."/>
            <person name="Long T.M."/>
            <person name="Aerts A.L."/>
            <person name="Barry K."/>
            <person name="Choi C."/>
            <person name="Clum A."/>
            <person name="Coughlan A.Y."/>
            <person name="Deshpande S."/>
            <person name="Douglass A.P."/>
            <person name="Hanson S.J."/>
            <person name="Klenk H.-P."/>
            <person name="Labutti K."/>
            <person name="Lapidus A."/>
            <person name="Lindquist E."/>
            <person name="Lipzen A."/>
            <person name="Meier-Kolthoff J.P."/>
            <person name="Ohm R.A."/>
            <person name="Otillar R.P."/>
            <person name="Pangilinan J."/>
            <person name="Peng Y."/>
            <person name="Rokas A."/>
            <person name="Rosa C.A."/>
            <person name="Scheuner C."/>
            <person name="Sibirny A.A."/>
            <person name="Slot J.C."/>
            <person name="Stielow J.B."/>
            <person name="Sun H."/>
            <person name="Kurtzman C.P."/>
            <person name="Blackwell M."/>
            <person name="Grigoriev I.V."/>
            <person name="Jeffries T.W."/>
        </authorList>
    </citation>
    <scope>NUCLEOTIDE SEQUENCE [LARGE SCALE GENOMIC DNA]</scope>
    <source>
        <strain evidence="16">NRRL YB-2248</strain>
    </source>
</reference>
<dbReference type="GO" id="GO:0044614">
    <property type="term" value="C:nuclear pore cytoplasmic filaments"/>
    <property type="evidence" value="ECO:0007669"/>
    <property type="project" value="TreeGrafter"/>
</dbReference>
<evidence type="ECO:0000256" key="4">
    <source>
        <dbReference type="ARBA" id="ARBA00008926"/>
    </source>
</evidence>
<dbReference type="GO" id="GO:0044613">
    <property type="term" value="C:nuclear pore central transport channel"/>
    <property type="evidence" value="ECO:0007669"/>
    <property type="project" value="UniProtKB-ARBA"/>
</dbReference>
<dbReference type="PANTHER" id="PTHR23198:SF6">
    <property type="entry name" value="NUCLEAR PORE COMPLEX PROTEIN NUP98-NUP96"/>
    <property type="match status" value="1"/>
</dbReference>
<dbReference type="STRING" id="983967.A0A1E4SVX6"/>
<comment type="similarity">
    <text evidence="4">Belongs to the nucleoporin GLFG family.</text>
</comment>
<dbReference type="GO" id="GO:0006606">
    <property type="term" value="P:protein import into nucleus"/>
    <property type="evidence" value="ECO:0007669"/>
    <property type="project" value="UniProtKB-ARBA"/>
</dbReference>